<feature type="region of interest" description="Disordered" evidence="1">
    <location>
        <begin position="1"/>
        <end position="40"/>
    </location>
</feature>
<reference evidence="2 3" key="1">
    <citation type="journal article" date="2023" name="Nucleic Acids Res.">
        <title>The hologenome of Daphnia magna reveals possible DNA methylation and microbiome-mediated evolution of the host genome.</title>
        <authorList>
            <person name="Chaturvedi A."/>
            <person name="Li X."/>
            <person name="Dhandapani V."/>
            <person name="Marshall H."/>
            <person name="Kissane S."/>
            <person name="Cuenca-Cambronero M."/>
            <person name="Asole G."/>
            <person name="Calvet F."/>
            <person name="Ruiz-Romero M."/>
            <person name="Marangio P."/>
            <person name="Guigo R."/>
            <person name="Rago D."/>
            <person name="Mirbahai L."/>
            <person name="Eastwood N."/>
            <person name="Colbourne J.K."/>
            <person name="Zhou J."/>
            <person name="Mallon E."/>
            <person name="Orsini L."/>
        </authorList>
    </citation>
    <scope>NUCLEOTIDE SEQUENCE [LARGE SCALE GENOMIC DNA]</scope>
    <source>
        <strain evidence="2">LRV0_1</strain>
    </source>
</reference>
<evidence type="ECO:0000313" key="3">
    <source>
        <dbReference type="Proteomes" id="UP001234178"/>
    </source>
</evidence>
<feature type="compositionally biased region" description="Basic and acidic residues" evidence="1">
    <location>
        <begin position="11"/>
        <end position="35"/>
    </location>
</feature>
<sequence length="82" mass="9469">MCGFQETNDELTWREEEKKKKKALEERGERGELRRSSHSSRIFRSKEAVFIVEGDEPIISLVTTVTYSGHDGPGRVWADEEN</sequence>
<proteinExistence type="predicted"/>
<gene>
    <name evidence="2" type="ORF">OUZ56_018844</name>
</gene>
<protein>
    <submittedName>
        <fullName evidence="2">Uncharacterized protein</fullName>
    </submittedName>
</protein>
<name>A0ABQ9Z9X3_9CRUS</name>
<organism evidence="2 3">
    <name type="scientific">Daphnia magna</name>
    <dbReference type="NCBI Taxonomy" id="35525"/>
    <lineage>
        <taxon>Eukaryota</taxon>
        <taxon>Metazoa</taxon>
        <taxon>Ecdysozoa</taxon>
        <taxon>Arthropoda</taxon>
        <taxon>Crustacea</taxon>
        <taxon>Branchiopoda</taxon>
        <taxon>Diplostraca</taxon>
        <taxon>Cladocera</taxon>
        <taxon>Anomopoda</taxon>
        <taxon>Daphniidae</taxon>
        <taxon>Daphnia</taxon>
    </lineage>
</organism>
<keyword evidence="3" id="KW-1185">Reference proteome</keyword>
<evidence type="ECO:0000256" key="1">
    <source>
        <dbReference type="SAM" id="MobiDB-lite"/>
    </source>
</evidence>
<evidence type="ECO:0000313" key="2">
    <source>
        <dbReference type="EMBL" id="KAK4009698.1"/>
    </source>
</evidence>
<accession>A0ABQ9Z9X3</accession>
<comment type="caution">
    <text evidence="2">The sequence shown here is derived from an EMBL/GenBank/DDBJ whole genome shotgun (WGS) entry which is preliminary data.</text>
</comment>
<dbReference type="Proteomes" id="UP001234178">
    <property type="component" value="Unassembled WGS sequence"/>
</dbReference>
<dbReference type="EMBL" id="JAOYFB010000003">
    <property type="protein sequence ID" value="KAK4009698.1"/>
    <property type="molecule type" value="Genomic_DNA"/>
</dbReference>